<name>A0A2V2L9J7_9RHOB</name>
<dbReference type="SUPFAM" id="SSF52540">
    <property type="entry name" value="P-loop containing nucleoside triphosphate hydrolases"/>
    <property type="match status" value="1"/>
</dbReference>
<evidence type="ECO:0000259" key="7">
    <source>
        <dbReference type="PROSITE" id="PS50893"/>
    </source>
</evidence>
<evidence type="ECO:0000313" key="9">
    <source>
        <dbReference type="Proteomes" id="UP000245680"/>
    </source>
</evidence>
<evidence type="ECO:0000256" key="2">
    <source>
        <dbReference type="ARBA" id="ARBA00005417"/>
    </source>
</evidence>
<dbReference type="PANTHER" id="PTHR43776">
    <property type="entry name" value="TRANSPORT ATP-BINDING PROTEIN"/>
    <property type="match status" value="1"/>
</dbReference>
<evidence type="ECO:0000256" key="6">
    <source>
        <dbReference type="SAM" id="Coils"/>
    </source>
</evidence>
<dbReference type="EMBL" id="QGKU01000041">
    <property type="protein sequence ID" value="PWR02090.1"/>
    <property type="molecule type" value="Genomic_DNA"/>
</dbReference>
<keyword evidence="5 8" id="KW-0067">ATP-binding</keyword>
<dbReference type="PROSITE" id="PS00211">
    <property type="entry name" value="ABC_TRANSPORTER_1"/>
    <property type="match status" value="1"/>
</dbReference>
<keyword evidence="6" id="KW-0175">Coiled coil</keyword>
<evidence type="ECO:0000313" key="8">
    <source>
        <dbReference type="EMBL" id="PWR02090.1"/>
    </source>
</evidence>
<comment type="caution">
    <text evidence="8">The sequence shown here is derived from an EMBL/GenBank/DDBJ whole genome shotgun (WGS) entry which is preliminary data.</text>
</comment>
<dbReference type="GO" id="GO:0005886">
    <property type="term" value="C:plasma membrane"/>
    <property type="evidence" value="ECO:0007669"/>
    <property type="project" value="UniProtKB-SubCell"/>
</dbReference>
<dbReference type="GO" id="GO:0015833">
    <property type="term" value="P:peptide transport"/>
    <property type="evidence" value="ECO:0007669"/>
    <property type="project" value="InterPro"/>
</dbReference>
<dbReference type="PANTHER" id="PTHR43776:SF7">
    <property type="entry name" value="D,D-DIPEPTIDE TRANSPORT ATP-BINDING PROTEIN DDPF-RELATED"/>
    <property type="match status" value="1"/>
</dbReference>
<dbReference type="InterPro" id="IPR003593">
    <property type="entry name" value="AAA+_ATPase"/>
</dbReference>
<proteinExistence type="inferred from homology"/>
<dbReference type="Gene3D" id="3.40.50.300">
    <property type="entry name" value="P-loop containing nucleotide triphosphate hydrolases"/>
    <property type="match status" value="1"/>
</dbReference>
<dbReference type="InterPro" id="IPR050319">
    <property type="entry name" value="ABC_transp_ATP-bind"/>
</dbReference>
<accession>A0A2V2L9J7</accession>
<dbReference type="Pfam" id="PF00005">
    <property type="entry name" value="ABC_tran"/>
    <property type="match status" value="1"/>
</dbReference>
<dbReference type="OrthoDB" id="9802264at2"/>
<reference evidence="8 9" key="1">
    <citation type="submission" date="2018-05" db="EMBL/GenBank/DDBJ databases">
        <title>Rhodobacteraceae gen. nov., sp. nov. isolated from sea water.</title>
        <authorList>
            <person name="Ren Y."/>
        </authorList>
    </citation>
    <scope>NUCLEOTIDE SEQUENCE [LARGE SCALE GENOMIC DNA]</scope>
    <source>
        <strain evidence="8 9">TG-679</strain>
    </source>
</reference>
<keyword evidence="4" id="KW-0547">Nucleotide-binding</keyword>
<dbReference type="GO" id="GO:0016887">
    <property type="term" value="F:ATP hydrolysis activity"/>
    <property type="evidence" value="ECO:0007669"/>
    <property type="project" value="InterPro"/>
</dbReference>
<dbReference type="FunFam" id="3.40.50.300:FF:000016">
    <property type="entry name" value="Oligopeptide ABC transporter ATP-binding component"/>
    <property type="match status" value="1"/>
</dbReference>
<dbReference type="InterPro" id="IPR017871">
    <property type="entry name" value="ABC_transporter-like_CS"/>
</dbReference>
<feature type="domain" description="ABC transporter" evidence="7">
    <location>
        <begin position="11"/>
        <end position="257"/>
    </location>
</feature>
<dbReference type="AlphaFoldDB" id="A0A2V2L9J7"/>
<evidence type="ECO:0000256" key="4">
    <source>
        <dbReference type="ARBA" id="ARBA00022741"/>
    </source>
</evidence>
<comment type="similarity">
    <text evidence="2">Belongs to the ABC transporter superfamily.</text>
</comment>
<dbReference type="Proteomes" id="UP000245680">
    <property type="component" value="Unassembled WGS sequence"/>
</dbReference>
<comment type="subcellular location">
    <subcellularLocation>
        <location evidence="1">Cell inner membrane</location>
        <topology evidence="1">Peripheral membrane protein</topology>
    </subcellularLocation>
</comment>
<dbReference type="CDD" id="cd03257">
    <property type="entry name" value="ABC_NikE_OppD_transporters"/>
    <property type="match status" value="1"/>
</dbReference>
<evidence type="ECO:0000256" key="1">
    <source>
        <dbReference type="ARBA" id="ARBA00004417"/>
    </source>
</evidence>
<keyword evidence="9" id="KW-1185">Reference proteome</keyword>
<dbReference type="InterPro" id="IPR027417">
    <property type="entry name" value="P-loop_NTPase"/>
</dbReference>
<organism evidence="8 9">
    <name type="scientific">Meridianimarinicoccus roseus</name>
    <dbReference type="NCBI Taxonomy" id="2072018"/>
    <lineage>
        <taxon>Bacteria</taxon>
        <taxon>Pseudomonadati</taxon>
        <taxon>Pseudomonadota</taxon>
        <taxon>Alphaproteobacteria</taxon>
        <taxon>Rhodobacterales</taxon>
        <taxon>Paracoccaceae</taxon>
        <taxon>Meridianimarinicoccus</taxon>
    </lineage>
</organism>
<evidence type="ECO:0000256" key="5">
    <source>
        <dbReference type="ARBA" id="ARBA00022840"/>
    </source>
</evidence>
<dbReference type="GO" id="GO:0005524">
    <property type="term" value="F:ATP binding"/>
    <property type="evidence" value="ECO:0007669"/>
    <property type="project" value="UniProtKB-KW"/>
</dbReference>
<dbReference type="GO" id="GO:0055085">
    <property type="term" value="P:transmembrane transport"/>
    <property type="evidence" value="ECO:0007669"/>
    <property type="project" value="UniProtKB-ARBA"/>
</dbReference>
<dbReference type="PROSITE" id="PS50893">
    <property type="entry name" value="ABC_TRANSPORTER_2"/>
    <property type="match status" value="1"/>
</dbReference>
<dbReference type="InterPro" id="IPR003439">
    <property type="entry name" value="ABC_transporter-like_ATP-bd"/>
</dbReference>
<dbReference type="SMART" id="SM00382">
    <property type="entry name" value="AAA"/>
    <property type="match status" value="1"/>
</dbReference>
<dbReference type="Pfam" id="PF08352">
    <property type="entry name" value="oligo_HPY"/>
    <property type="match status" value="1"/>
</dbReference>
<dbReference type="InterPro" id="IPR013563">
    <property type="entry name" value="Oligopep_ABC_C"/>
</dbReference>
<gene>
    <name evidence="8" type="ORF">DKT77_13475</name>
</gene>
<dbReference type="NCBIfam" id="TIGR01727">
    <property type="entry name" value="oligo_HPY"/>
    <property type="match status" value="1"/>
</dbReference>
<sequence length="351" mass="37213">MTAAAPPPPLLEARGLCKTFGGGLSGPAVRAVDDVTLIVRRGETVALVGESGSGKSTFGRLLNGLIVPDAGEVRFDDGAARGRTQAARRALSRKVQMVFQDPMASLNPRHRIAETLSRPLFLHGLADSRAQARDRAAELLEEVGIAQDALDRFPHEFSGGQRQRIGIARALSVGPECLICDEPVSALDVSVQAQIVGLLETLKSRHGLAQLFIAHDLALVRKIADRVAVMYRGRIVEEGPAAALFAAPAHPYTRALLDAVPRIGCPARPLPIGTTAQGAETGCNFAPRCPRATGICCTQRPRLEGLTQPTHLAACHHPLSDPVAAPDGAEGQERVRRIAAFGAALAQKKLH</sequence>
<dbReference type="RefSeq" id="WP_109812214.1">
    <property type="nucleotide sequence ID" value="NZ_QGKU01000041.1"/>
</dbReference>
<protein>
    <submittedName>
        <fullName evidence="8">Peptide ABC transporter ATP-binding protein</fullName>
    </submittedName>
</protein>
<evidence type="ECO:0000256" key="3">
    <source>
        <dbReference type="ARBA" id="ARBA00022448"/>
    </source>
</evidence>
<keyword evidence="3" id="KW-0813">Transport</keyword>
<feature type="coiled-coil region" evidence="6">
    <location>
        <begin position="122"/>
        <end position="149"/>
    </location>
</feature>